<evidence type="ECO:0000313" key="1">
    <source>
        <dbReference type="EMBL" id="GAA0442759.1"/>
    </source>
</evidence>
<dbReference type="EMBL" id="BAAAHB010000001">
    <property type="protein sequence ID" value="GAA0442759.1"/>
    <property type="molecule type" value="Genomic_DNA"/>
</dbReference>
<name>A0ABP3J8X2_9ACTN</name>
<comment type="caution">
    <text evidence="1">The sequence shown here is derived from an EMBL/GenBank/DDBJ whole genome shotgun (WGS) entry which is preliminary data.</text>
</comment>
<dbReference type="Proteomes" id="UP001499895">
    <property type="component" value="Unassembled WGS sequence"/>
</dbReference>
<protein>
    <submittedName>
        <fullName evidence="1">Uncharacterized protein</fullName>
    </submittedName>
</protein>
<accession>A0ABP3J8X2</accession>
<evidence type="ECO:0000313" key="2">
    <source>
        <dbReference type="Proteomes" id="UP001499895"/>
    </source>
</evidence>
<gene>
    <name evidence="1" type="ORF">GCM10009544_01890</name>
</gene>
<reference evidence="2" key="1">
    <citation type="journal article" date="2019" name="Int. J. Syst. Evol. Microbiol.">
        <title>The Global Catalogue of Microorganisms (GCM) 10K type strain sequencing project: providing services to taxonomists for standard genome sequencing and annotation.</title>
        <authorList>
            <consortium name="The Broad Institute Genomics Platform"/>
            <consortium name="The Broad Institute Genome Sequencing Center for Infectious Disease"/>
            <person name="Wu L."/>
            <person name="Ma J."/>
        </authorList>
    </citation>
    <scope>NUCLEOTIDE SEQUENCE [LARGE SCALE GENOMIC DNA]</scope>
    <source>
        <strain evidence="2">JCM 10649</strain>
    </source>
</reference>
<keyword evidence="2" id="KW-1185">Reference proteome</keyword>
<organism evidence="1 2">
    <name type="scientific">Streptomyces stramineus</name>
    <dbReference type="NCBI Taxonomy" id="173861"/>
    <lineage>
        <taxon>Bacteria</taxon>
        <taxon>Bacillati</taxon>
        <taxon>Actinomycetota</taxon>
        <taxon>Actinomycetes</taxon>
        <taxon>Kitasatosporales</taxon>
        <taxon>Streptomycetaceae</taxon>
        <taxon>Streptomyces</taxon>
    </lineage>
</organism>
<sequence>MPMSRPSRLSVRPRGPHRLAVGASGWKGIAKWSSGSARGVERCLLANGAAVAVRCWGTRPGGGPCDTEAVAYSGARAQGASGLSAQDTSTAEVTALAVSS</sequence>
<proteinExistence type="predicted"/>